<proteinExistence type="predicted"/>
<keyword evidence="1 2" id="KW-0238">DNA-binding</keyword>
<dbReference type="PRINTS" id="PR00455">
    <property type="entry name" value="HTHTETR"/>
</dbReference>
<evidence type="ECO:0000259" key="3">
    <source>
        <dbReference type="PROSITE" id="PS50977"/>
    </source>
</evidence>
<keyword evidence="5" id="KW-1185">Reference proteome</keyword>
<accession>A0A0R1HQ52</accession>
<protein>
    <submittedName>
        <fullName evidence="4">TetR family transcriptional regulator</fullName>
    </submittedName>
</protein>
<dbReference type="STRING" id="1302272.FC96_GL001548"/>
<dbReference type="GO" id="GO:0003677">
    <property type="term" value="F:DNA binding"/>
    <property type="evidence" value="ECO:0007669"/>
    <property type="project" value="UniProtKB-UniRule"/>
</dbReference>
<feature type="DNA-binding region" description="H-T-H motif" evidence="2">
    <location>
        <begin position="43"/>
        <end position="62"/>
    </location>
</feature>
<dbReference type="RefSeq" id="WP_054660214.1">
    <property type="nucleotide sequence ID" value="NZ_AZCX01000003.1"/>
</dbReference>
<dbReference type="PANTHER" id="PTHR43479:SF11">
    <property type="entry name" value="ACREF_ENVCD OPERON REPRESSOR-RELATED"/>
    <property type="match status" value="1"/>
</dbReference>
<dbReference type="InterPro" id="IPR001647">
    <property type="entry name" value="HTH_TetR"/>
</dbReference>
<reference evidence="4 5" key="1">
    <citation type="journal article" date="2015" name="Genome Announc.">
        <title>Expanding the biotechnology potential of lactobacilli through comparative genomics of 213 strains and associated genera.</title>
        <authorList>
            <person name="Sun Z."/>
            <person name="Harris H.M."/>
            <person name="McCann A."/>
            <person name="Guo C."/>
            <person name="Argimon S."/>
            <person name="Zhang W."/>
            <person name="Yang X."/>
            <person name="Jeffery I.B."/>
            <person name="Cooney J.C."/>
            <person name="Kagawa T.F."/>
            <person name="Liu W."/>
            <person name="Song Y."/>
            <person name="Salvetti E."/>
            <person name="Wrobel A."/>
            <person name="Rasinkangas P."/>
            <person name="Parkhill J."/>
            <person name="Rea M.C."/>
            <person name="O'Sullivan O."/>
            <person name="Ritari J."/>
            <person name="Douillard F.P."/>
            <person name="Paul Ross R."/>
            <person name="Yang R."/>
            <person name="Briner A.E."/>
            <person name="Felis G.E."/>
            <person name="de Vos W.M."/>
            <person name="Barrangou R."/>
            <person name="Klaenhammer T.R."/>
            <person name="Caufield P.W."/>
            <person name="Cui Y."/>
            <person name="Zhang H."/>
            <person name="O'Toole P.W."/>
        </authorList>
    </citation>
    <scope>NUCLEOTIDE SEQUENCE [LARGE SCALE GENOMIC DNA]</scope>
    <source>
        <strain evidence="4 5">JCM 15530</strain>
    </source>
</reference>
<dbReference type="OrthoDB" id="9780824at2"/>
<evidence type="ECO:0000313" key="5">
    <source>
        <dbReference type="Proteomes" id="UP000050911"/>
    </source>
</evidence>
<dbReference type="SUPFAM" id="SSF46689">
    <property type="entry name" value="Homeodomain-like"/>
    <property type="match status" value="1"/>
</dbReference>
<gene>
    <name evidence="4" type="ORF">FC96_GL001548</name>
</gene>
<evidence type="ECO:0000256" key="1">
    <source>
        <dbReference type="ARBA" id="ARBA00023125"/>
    </source>
</evidence>
<dbReference type="InterPro" id="IPR009057">
    <property type="entry name" value="Homeodomain-like_sf"/>
</dbReference>
<dbReference type="InterPro" id="IPR050624">
    <property type="entry name" value="HTH-type_Tx_Regulator"/>
</dbReference>
<evidence type="ECO:0000256" key="2">
    <source>
        <dbReference type="PROSITE-ProRule" id="PRU00335"/>
    </source>
</evidence>
<dbReference type="AlphaFoldDB" id="A0A0R1HQ52"/>
<comment type="caution">
    <text evidence="4">The sequence shown here is derived from an EMBL/GenBank/DDBJ whole genome shotgun (WGS) entry which is preliminary data.</text>
</comment>
<feature type="domain" description="HTH tetR-type" evidence="3">
    <location>
        <begin position="20"/>
        <end position="80"/>
    </location>
</feature>
<sequence>MNPENIFTSYSDWLAHAEIPKGQRAVLEASIDLFSKQGFDGTSTAQIAEQAGVSQGTIFKYYHTKQDLLQAIITPVLQHLFPKMRDRFVGSLPEKADLPTFIHFIVQDRFKFLQQNAEVVQIFVSELLISPQIREVFNDLIKNSIPIFEESPLTRLQSSGQIRQDLSLFDIGRTLVGQLITYFFQTKFSPKQLNTAADLARIESILVASLQP</sequence>
<dbReference type="Pfam" id="PF00440">
    <property type="entry name" value="TetR_N"/>
    <property type="match status" value="1"/>
</dbReference>
<dbReference type="Gene3D" id="1.10.357.10">
    <property type="entry name" value="Tetracycline Repressor, domain 2"/>
    <property type="match status" value="1"/>
</dbReference>
<evidence type="ECO:0000313" key="4">
    <source>
        <dbReference type="EMBL" id="KRK48443.1"/>
    </source>
</evidence>
<organism evidence="4 5">
    <name type="scientific">Secundilactobacillus kimchicus JCM 15530</name>
    <dbReference type="NCBI Taxonomy" id="1302272"/>
    <lineage>
        <taxon>Bacteria</taxon>
        <taxon>Bacillati</taxon>
        <taxon>Bacillota</taxon>
        <taxon>Bacilli</taxon>
        <taxon>Lactobacillales</taxon>
        <taxon>Lactobacillaceae</taxon>
        <taxon>Secundilactobacillus</taxon>
    </lineage>
</organism>
<dbReference type="PANTHER" id="PTHR43479">
    <property type="entry name" value="ACREF/ENVCD OPERON REPRESSOR-RELATED"/>
    <property type="match status" value="1"/>
</dbReference>
<dbReference type="PROSITE" id="PS50977">
    <property type="entry name" value="HTH_TETR_2"/>
    <property type="match status" value="1"/>
</dbReference>
<dbReference type="PATRIC" id="fig|1302272.5.peg.1565"/>
<dbReference type="InterPro" id="IPR036271">
    <property type="entry name" value="Tet_transcr_reg_TetR-rel_C_sf"/>
</dbReference>
<dbReference type="SUPFAM" id="SSF48498">
    <property type="entry name" value="Tetracyclin repressor-like, C-terminal domain"/>
    <property type="match status" value="1"/>
</dbReference>
<name>A0A0R1HQ52_9LACO</name>
<dbReference type="EMBL" id="AZCX01000003">
    <property type="protein sequence ID" value="KRK48443.1"/>
    <property type="molecule type" value="Genomic_DNA"/>
</dbReference>
<dbReference type="Proteomes" id="UP000050911">
    <property type="component" value="Unassembled WGS sequence"/>
</dbReference>